<dbReference type="Proteomes" id="UP000740883">
    <property type="component" value="Unassembled WGS sequence"/>
</dbReference>
<feature type="region of interest" description="Disordered" evidence="1">
    <location>
        <begin position="1"/>
        <end position="57"/>
    </location>
</feature>
<organism evidence="3 4">
    <name type="scientific">Nosema granulosis</name>
    <dbReference type="NCBI Taxonomy" id="83296"/>
    <lineage>
        <taxon>Eukaryota</taxon>
        <taxon>Fungi</taxon>
        <taxon>Fungi incertae sedis</taxon>
        <taxon>Microsporidia</taxon>
        <taxon>Nosematidae</taxon>
        <taxon>Nosema</taxon>
    </lineage>
</organism>
<proteinExistence type="predicted"/>
<evidence type="ECO:0000256" key="1">
    <source>
        <dbReference type="SAM" id="MobiDB-lite"/>
    </source>
</evidence>
<evidence type="ECO:0000259" key="2">
    <source>
        <dbReference type="Pfam" id="PF17015"/>
    </source>
</evidence>
<dbReference type="Pfam" id="PF17015">
    <property type="entry name" value="DUF5094"/>
    <property type="match status" value="1"/>
</dbReference>
<feature type="compositionally biased region" description="Basic residues" evidence="1">
    <location>
        <begin position="1"/>
        <end position="17"/>
    </location>
</feature>
<feature type="domain" description="DUF5094" evidence="2">
    <location>
        <begin position="5"/>
        <end position="177"/>
    </location>
</feature>
<accession>A0A9P6H050</accession>
<evidence type="ECO:0000313" key="3">
    <source>
        <dbReference type="EMBL" id="KAF9764460.1"/>
    </source>
</evidence>
<dbReference type="AlphaFoldDB" id="A0A9P6H050"/>
<dbReference type="OrthoDB" id="2187979at2759"/>
<name>A0A9P6H050_9MICR</name>
<keyword evidence="4" id="KW-1185">Reference proteome</keyword>
<sequence length="179" mass="20651">MKTPRKRLTLKTPKRSTKTPLKMVKTNSTNSNNSTNNSNNSTNNSNNKTNNSKIFNSTATKHKDISTLLKDLESYENKLLEKYRKENQFLRSLSTNNVLKNLLGLDVKEVDNEYVVKYKVEDRSISFTLVPNEDMFIYKLGGCSNLDLPSFLSDEISFEKQQVNKFFFKVMEVMISKNV</sequence>
<gene>
    <name evidence="3" type="ORF">NGRA_0536</name>
</gene>
<protein>
    <recommendedName>
        <fullName evidence="2">DUF5094 domain-containing protein</fullName>
    </recommendedName>
</protein>
<reference evidence="3 4" key="1">
    <citation type="journal article" date="2020" name="Genome Biol. Evol.">
        <title>Comparative genomics of strictly vertically transmitted, feminizing microsporidia endosymbionts of amphipod crustaceans.</title>
        <authorList>
            <person name="Cormier A."/>
            <person name="Chebbi M.A."/>
            <person name="Giraud I."/>
            <person name="Wattier R."/>
            <person name="Teixeira M."/>
            <person name="Gilbert C."/>
            <person name="Rigaud T."/>
            <person name="Cordaux R."/>
        </authorList>
    </citation>
    <scope>NUCLEOTIDE SEQUENCE [LARGE SCALE GENOMIC DNA]</scope>
    <source>
        <strain evidence="3 4">Ou3-Ou53</strain>
    </source>
</reference>
<feature type="compositionally biased region" description="Low complexity" evidence="1">
    <location>
        <begin position="25"/>
        <end position="53"/>
    </location>
</feature>
<comment type="caution">
    <text evidence="3">The sequence shown here is derived from an EMBL/GenBank/DDBJ whole genome shotgun (WGS) entry which is preliminary data.</text>
</comment>
<dbReference type="InterPro" id="IPR031519">
    <property type="entry name" value="DUF5094"/>
</dbReference>
<dbReference type="EMBL" id="SBJO01000021">
    <property type="protein sequence ID" value="KAF9764460.1"/>
    <property type="molecule type" value="Genomic_DNA"/>
</dbReference>
<evidence type="ECO:0000313" key="4">
    <source>
        <dbReference type="Proteomes" id="UP000740883"/>
    </source>
</evidence>